<dbReference type="Proteomes" id="UP000828251">
    <property type="component" value="Unassembled WGS sequence"/>
</dbReference>
<dbReference type="OrthoDB" id="1739308at2759"/>
<evidence type="ECO:0000313" key="1">
    <source>
        <dbReference type="EMBL" id="KAH1048382.1"/>
    </source>
</evidence>
<reference evidence="1 2" key="1">
    <citation type="journal article" date="2021" name="Plant Biotechnol. J.">
        <title>Multi-omics assisted identification of the key and species-specific regulatory components of drought-tolerant mechanisms in Gossypium stocksii.</title>
        <authorList>
            <person name="Yu D."/>
            <person name="Ke L."/>
            <person name="Zhang D."/>
            <person name="Wu Y."/>
            <person name="Sun Y."/>
            <person name="Mei J."/>
            <person name="Sun J."/>
            <person name="Sun Y."/>
        </authorList>
    </citation>
    <scope>NUCLEOTIDE SEQUENCE [LARGE SCALE GENOMIC DNA]</scope>
    <source>
        <strain evidence="2">cv. E1</strain>
        <tissue evidence="1">Leaf</tissue>
    </source>
</reference>
<protein>
    <recommendedName>
        <fullName evidence="3">Reverse transcriptase domain-containing protein</fullName>
    </recommendedName>
</protein>
<sequence>MLRRLFIKLKRLKKLLRAISSKAFGNISCWVKEKQVELERLQFAELSEVTICGDIGQVQVELKNLKDAKVGFFRQKAKVLWLRDGNQSTWFFHNAIAVKRNKFTNKALFDDARNKLETHEMSSSKIIEFYKGLIGAAESLTVLINSLTKLIKLVTRDEIKVAIFEQGNDKAPNLDGYTAFFFKSTWSIVGEDFLTAVQHFLNTLELLTAFNAIIITLVPKCENPSHIKEFRPISCCSSVYKCISKVFVNRITRYLPELICKSQSAFIKGRNIVDNTLLAHEFMRGYCRKHISLRCTLKSHGVFKYHPKCLRMQLSHLSFAKDLLIFAKDKILAKVNGWSTRHLSYAGRLQLIKLFFFVFKLTGTCDFFCPKLSLKRNCAATGARGFWQLIRSPKSEGGLGLRYLEVWNRACIL</sequence>
<dbReference type="InterPro" id="IPR052343">
    <property type="entry name" value="Retrotransposon-Effector_Assoc"/>
</dbReference>
<dbReference type="PANTHER" id="PTHR46890:SF48">
    <property type="entry name" value="RNA-DIRECTED DNA POLYMERASE"/>
    <property type="match status" value="1"/>
</dbReference>
<dbReference type="EMBL" id="JAIQCV010000011">
    <property type="protein sequence ID" value="KAH1048382.1"/>
    <property type="molecule type" value="Genomic_DNA"/>
</dbReference>
<organism evidence="1 2">
    <name type="scientific">Gossypium stocksii</name>
    <dbReference type="NCBI Taxonomy" id="47602"/>
    <lineage>
        <taxon>Eukaryota</taxon>
        <taxon>Viridiplantae</taxon>
        <taxon>Streptophyta</taxon>
        <taxon>Embryophyta</taxon>
        <taxon>Tracheophyta</taxon>
        <taxon>Spermatophyta</taxon>
        <taxon>Magnoliopsida</taxon>
        <taxon>eudicotyledons</taxon>
        <taxon>Gunneridae</taxon>
        <taxon>Pentapetalae</taxon>
        <taxon>rosids</taxon>
        <taxon>malvids</taxon>
        <taxon>Malvales</taxon>
        <taxon>Malvaceae</taxon>
        <taxon>Malvoideae</taxon>
        <taxon>Gossypium</taxon>
    </lineage>
</organism>
<accession>A0A9D3UNA3</accession>
<name>A0A9D3UNA3_9ROSI</name>
<gene>
    <name evidence="1" type="ORF">J1N35_039166</name>
</gene>
<dbReference type="AlphaFoldDB" id="A0A9D3UNA3"/>
<evidence type="ECO:0000313" key="2">
    <source>
        <dbReference type="Proteomes" id="UP000828251"/>
    </source>
</evidence>
<comment type="caution">
    <text evidence="1">The sequence shown here is derived from an EMBL/GenBank/DDBJ whole genome shotgun (WGS) entry which is preliminary data.</text>
</comment>
<keyword evidence="2" id="KW-1185">Reference proteome</keyword>
<proteinExistence type="predicted"/>
<evidence type="ECO:0008006" key="3">
    <source>
        <dbReference type="Google" id="ProtNLM"/>
    </source>
</evidence>
<dbReference type="PANTHER" id="PTHR46890">
    <property type="entry name" value="NON-LTR RETROLELEMENT REVERSE TRANSCRIPTASE-LIKE PROTEIN-RELATED"/>
    <property type="match status" value="1"/>
</dbReference>